<evidence type="ECO:0000256" key="2">
    <source>
        <dbReference type="ARBA" id="ARBA00022692"/>
    </source>
</evidence>
<keyword evidence="2 5" id="KW-0812">Transmembrane</keyword>
<dbReference type="AlphaFoldDB" id="A0A5F1YE04"/>
<feature type="transmembrane region" description="Helical" evidence="5">
    <location>
        <begin position="160"/>
        <end position="183"/>
    </location>
</feature>
<keyword evidence="4 5" id="KW-0472">Membrane</keyword>
<feature type="transmembrane region" description="Helical" evidence="5">
    <location>
        <begin position="20"/>
        <end position="43"/>
    </location>
</feature>
<dbReference type="GO" id="GO:0016020">
    <property type="term" value="C:membrane"/>
    <property type="evidence" value="ECO:0007669"/>
    <property type="project" value="UniProtKB-SubCell"/>
</dbReference>
<feature type="transmembrane region" description="Helical" evidence="5">
    <location>
        <begin position="101"/>
        <end position="123"/>
    </location>
</feature>
<dbReference type="GO" id="GO:0005506">
    <property type="term" value="F:iron ion binding"/>
    <property type="evidence" value="ECO:0007669"/>
    <property type="project" value="InterPro"/>
</dbReference>
<name>A0A5F1YE04_9LEPT</name>
<dbReference type="GO" id="GO:0008610">
    <property type="term" value="P:lipid biosynthetic process"/>
    <property type="evidence" value="ECO:0007669"/>
    <property type="project" value="InterPro"/>
</dbReference>
<reference evidence="7" key="1">
    <citation type="journal article" date="2019" name="PLoS Negl. Trop. Dis.">
        <title>Revisiting the worldwide diversity of Leptospira species in the environment.</title>
        <authorList>
            <person name="Vincent A.T."/>
            <person name="Schiettekatte O."/>
            <person name="Bourhy P."/>
            <person name="Veyrier F.J."/>
            <person name="Picardeau M."/>
        </authorList>
    </citation>
    <scope>NUCLEOTIDE SEQUENCE [LARGE SCALE GENOMIC DNA]</scope>
    <source>
        <strain evidence="7">201800299</strain>
    </source>
</reference>
<sequence length="274" mass="32710">MNQYSRWIENLLELIPHTPAIFMIDFLRYFVFAGLAFLILYVWKHPFQNRKIQNKKAQPSQFLREFLYSVSSVSVYTLVTLTVLFFRKLGYFKFYEDVREYGWGYLFLSVFLILAVQDFYFYWTHRLMHTKPFFRLLHKVHHESVIPSPWTAYSFSPGEALLHALILPIVVSLFPVHNLALLISMTFQIVRNVLGHSGYEIFPGRFLSNGILKHINTNTNHDMHHQFFRYNFGLYTTIWDGLFGTIHPEYEKTFRKITEEKEKRLSDQIENDTN</sequence>
<comment type="subcellular location">
    <subcellularLocation>
        <location evidence="1">Membrane</location>
    </subcellularLocation>
</comment>
<comment type="caution">
    <text evidence="7">The sequence shown here is derived from an EMBL/GenBank/DDBJ whole genome shotgun (WGS) entry which is preliminary data.</text>
</comment>
<evidence type="ECO:0000259" key="6">
    <source>
        <dbReference type="Pfam" id="PF04116"/>
    </source>
</evidence>
<evidence type="ECO:0000256" key="5">
    <source>
        <dbReference type="SAM" id="Phobius"/>
    </source>
</evidence>
<organism evidence="7 8">
    <name type="scientific">Leptospira gomenensis</name>
    <dbReference type="NCBI Taxonomy" id="2484974"/>
    <lineage>
        <taxon>Bacteria</taxon>
        <taxon>Pseudomonadati</taxon>
        <taxon>Spirochaetota</taxon>
        <taxon>Spirochaetia</taxon>
        <taxon>Leptospirales</taxon>
        <taxon>Leptospiraceae</taxon>
        <taxon>Leptospira</taxon>
    </lineage>
</organism>
<dbReference type="GO" id="GO:0016491">
    <property type="term" value="F:oxidoreductase activity"/>
    <property type="evidence" value="ECO:0007669"/>
    <property type="project" value="InterPro"/>
</dbReference>
<accession>A0A5F1YE04</accession>
<keyword evidence="8" id="KW-1185">Reference proteome</keyword>
<feature type="domain" description="Fatty acid hydroxylase" evidence="6">
    <location>
        <begin position="111"/>
        <end position="245"/>
    </location>
</feature>
<dbReference type="Pfam" id="PF04116">
    <property type="entry name" value="FA_hydroxylase"/>
    <property type="match status" value="1"/>
</dbReference>
<evidence type="ECO:0000256" key="1">
    <source>
        <dbReference type="ARBA" id="ARBA00004370"/>
    </source>
</evidence>
<dbReference type="PANTHER" id="PTHR11863">
    <property type="entry name" value="STEROL DESATURASE"/>
    <property type="match status" value="1"/>
</dbReference>
<dbReference type="Proteomes" id="UP000298277">
    <property type="component" value="Unassembled WGS sequence"/>
</dbReference>
<dbReference type="RefSeq" id="WP_135594774.1">
    <property type="nucleotide sequence ID" value="NZ_RQEZ01000013.1"/>
</dbReference>
<dbReference type="OrthoDB" id="9770329at2"/>
<evidence type="ECO:0000256" key="4">
    <source>
        <dbReference type="ARBA" id="ARBA00023136"/>
    </source>
</evidence>
<evidence type="ECO:0000313" key="8">
    <source>
        <dbReference type="Proteomes" id="UP000298277"/>
    </source>
</evidence>
<gene>
    <name evidence="7" type="ORF">EHQ17_03645</name>
</gene>
<protein>
    <submittedName>
        <fullName evidence="7">Sterol desaturase family protein</fullName>
    </submittedName>
</protein>
<dbReference type="EMBL" id="RQFA01000015">
    <property type="protein sequence ID" value="TGK37288.1"/>
    <property type="molecule type" value="Genomic_DNA"/>
</dbReference>
<dbReference type="InterPro" id="IPR006694">
    <property type="entry name" value="Fatty_acid_hydroxylase"/>
</dbReference>
<evidence type="ECO:0000256" key="3">
    <source>
        <dbReference type="ARBA" id="ARBA00022989"/>
    </source>
</evidence>
<evidence type="ECO:0000313" key="7">
    <source>
        <dbReference type="EMBL" id="TGK37288.1"/>
    </source>
</evidence>
<feature type="transmembrane region" description="Helical" evidence="5">
    <location>
        <begin position="66"/>
        <end position="86"/>
    </location>
</feature>
<keyword evidence="3 5" id="KW-1133">Transmembrane helix</keyword>
<proteinExistence type="predicted"/>
<dbReference type="InterPro" id="IPR050307">
    <property type="entry name" value="Sterol_Desaturase_Related"/>
</dbReference>